<dbReference type="AlphaFoldDB" id="A0A3E2HQZ3"/>
<dbReference type="PANTHER" id="PTHR48107:SF7">
    <property type="entry name" value="RE15974P"/>
    <property type="match status" value="1"/>
</dbReference>
<protein>
    <recommendedName>
        <fullName evidence="4">Ketoreductase domain-containing protein</fullName>
    </recommendedName>
</protein>
<evidence type="ECO:0000313" key="5">
    <source>
        <dbReference type="EMBL" id="RFU35779.1"/>
    </source>
</evidence>
<comment type="caution">
    <text evidence="5">The sequence shown here is derived from an EMBL/GenBank/DDBJ whole genome shotgun (WGS) entry which is preliminary data.</text>
</comment>
<keyword evidence="3" id="KW-0560">Oxidoreductase</keyword>
<dbReference type="InterPro" id="IPR036291">
    <property type="entry name" value="NAD(P)-bd_dom_sf"/>
</dbReference>
<evidence type="ECO:0000259" key="4">
    <source>
        <dbReference type="SMART" id="SM00822"/>
    </source>
</evidence>
<reference evidence="5 6" key="1">
    <citation type="submission" date="2018-05" db="EMBL/GenBank/DDBJ databases">
        <title>Draft genome sequence of Scytalidium lignicola DSM 105466, a ubiquitous saprotrophic fungus.</title>
        <authorList>
            <person name="Buettner E."/>
            <person name="Gebauer A.M."/>
            <person name="Hofrichter M."/>
            <person name="Liers C."/>
            <person name="Kellner H."/>
        </authorList>
    </citation>
    <scope>NUCLEOTIDE SEQUENCE [LARGE SCALE GENOMIC DNA]</scope>
    <source>
        <strain evidence="5 6">DSM 105466</strain>
    </source>
</reference>
<dbReference type="InterPro" id="IPR002347">
    <property type="entry name" value="SDR_fam"/>
</dbReference>
<dbReference type="Gene3D" id="3.40.50.720">
    <property type="entry name" value="NAD(P)-binding Rossmann-like Domain"/>
    <property type="match status" value="1"/>
</dbReference>
<gene>
    <name evidence="5" type="ORF">B7463_g568</name>
</gene>
<feature type="domain" description="Ketoreductase" evidence="4">
    <location>
        <begin position="22"/>
        <end position="201"/>
    </location>
</feature>
<dbReference type="PRINTS" id="PR00081">
    <property type="entry name" value="GDHRDH"/>
</dbReference>
<dbReference type="Pfam" id="PF13561">
    <property type="entry name" value="adh_short_C2"/>
    <property type="match status" value="1"/>
</dbReference>
<organism evidence="5 6">
    <name type="scientific">Scytalidium lignicola</name>
    <name type="common">Hyphomycete</name>
    <dbReference type="NCBI Taxonomy" id="5539"/>
    <lineage>
        <taxon>Eukaryota</taxon>
        <taxon>Fungi</taxon>
        <taxon>Dikarya</taxon>
        <taxon>Ascomycota</taxon>
        <taxon>Pezizomycotina</taxon>
        <taxon>Leotiomycetes</taxon>
        <taxon>Leotiomycetes incertae sedis</taxon>
        <taxon>Scytalidium</taxon>
    </lineage>
</organism>
<evidence type="ECO:0000256" key="3">
    <source>
        <dbReference type="ARBA" id="ARBA00023002"/>
    </source>
</evidence>
<proteinExistence type="inferred from homology"/>
<dbReference type="GO" id="GO:0009688">
    <property type="term" value="P:abscisic acid biosynthetic process"/>
    <property type="evidence" value="ECO:0007669"/>
    <property type="project" value="UniProtKB-ARBA"/>
</dbReference>
<feature type="non-terminal residue" evidence="5">
    <location>
        <position position="276"/>
    </location>
</feature>
<name>A0A3E2HQZ3_SCYLI</name>
<feature type="non-terminal residue" evidence="5">
    <location>
        <position position="1"/>
    </location>
</feature>
<sequence>MDPQTSNNASTSQSGSKFLTGKVALVTGSSRGIGEGIALHLAELGASIVVVYASNLTKAKDVVEKINKLGSHAIALQCNVSKPNEIVKLFENAIAHFGKLDIVLSNAGVEAWAKEDDVTQEMFDRVFNINCRGQFFVAQQGYKYLSRGGRIILTSSIAAQMHGVPNHSLYAGSKAAVEGFARSFAKDCGPKAITCNAIAPGGVMSDMFHENAWHYAPNGTPDIPVQEIEAKLASMNPLGRVASAKDIAKCVGLLCHPDSEWINGQTLLMSGGSGNS</sequence>
<evidence type="ECO:0000256" key="2">
    <source>
        <dbReference type="ARBA" id="ARBA00022857"/>
    </source>
</evidence>
<dbReference type="InterPro" id="IPR057326">
    <property type="entry name" value="KR_dom"/>
</dbReference>
<keyword evidence="6" id="KW-1185">Reference proteome</keyword>
<keyword evidence="2" id="KW-0521">NADP</keyword>
<comment type="similarity">
    <text evidence="1">Belongs to the short-chain dehydrogenases/reductases (SDR) family.</text>
</comment>
<dbReference type="PROSITE" id="PS00061">
    <property type="entry name" value="ADH_SHORT"/>
    <property type="match status" value="1"/>
</dbReference>
<dbReference type="GO" id="GO:0016614">
    <property type="term" value="F:oxidoreductase activity, acting on CH-OH group of donors"/>
    <property type="evidence" value="ECO:0007669"/>
    <property type="project" value="UniProtKB-ARBA"/>
</dbReference>
<dbReference type="OMA" id="ITPHPYS"/>
<dbReference type="OrthoDB" id="47007at2759"/>
<dbReference type="STRING" id="5539.A0A3E2HQZ3"/>
<dbReference type="Proteomes" id="UP000258309">
    <property type="component" value="Unassembled WGS sequence"/>
</dbReference>
<accession>A0A3E2HQZ3</accession>
<dbReference type="FunFam" id="3.40.50.720:FF:000084">
    <property type="entry name" value="Short-chain dehydrogenase reductase"/>
    <property type="match status" value="1"/>
</dbReference>
<dbReference type="PRINTS" id="PR00080">
    <property type="entry name" value="SDRFAMILY"/>
</dbReference>
<dbReference type="SMART" id="SM00822">
    <property type="entry name" value="PKS_KR"/>
    <property type="match status" value="1"/>
</dbReference>
<dbReference type="PANTHER" id="PTHR48107">
    <property type="entry name" value="NADPH-DEPENDENT ALDEHYDE REDUCTASE-LIKE PROTEIN, CHLOROPLASTIC-RELATED"/>
    <property type="match status" value="1"/>
</dbReference>
<evidence type="ECO:0000256" key="1">
    <source>
        <dbReference type="ARBA" id="ARBA00006484"/>
    </source>
</evidence>
<evidence type="ECO:0000313" key="6">
    <source>
        <dbReference type="Proteomes" id="UP000258309"/>
    </source>
</evidence>
<dbReference type="InterPro" id="IPR020904">
    <property type="entry name" value="Sc_DH/Rdtase_CS"/>
</dbReference>
<dbReference type="EMBL" id="NCSJ02000005">
    <property type="protein sequence ID" value="RFU35779.1"/>
    <property type="molecule type" value="Genomic_DNA"/>
</dbReference>
<dbReference type="SUPFAM" id="SSF51735">
    <property type="entry name" value="NAD(P)-binding Rossmann-fold domains"/>
    <property type="match status" value="1"/>
</dbReference>